<protein>
    <submittedName>
        <fullName evidence="5">AraC family transcriptional regulator</fullName>
    </submittedName>
</protein>
<dbReference type="InterPro" id="IPR018060">
    <property type="entry name" value="HTH_AraC"/>
</dbReference>
<evidence type="ECO:0000313" key="5">
    <source>
        <dbReference type="EMBL" id="EZH71748.1"/>
    </source>
</evidence>
<reference evidence="5 6" key="1">
    <citation type="submission" date="2014-04" db="EMBL/GenBank/DDBJ databases">
        <title>Aquimarina sp. 22II-S11-z7 Genome Sequencing.</title>
        <authorList>
            <person name="Lai Q."/>
        </authorList>
    </citation>
    <scope>NUCLEOTIDE SEQUENCE [LARGE SCALE GENOMIC DNA]</scope>
    <source>
        <strain evidence="5 6">22II-S11-z7</strain>
    </source>
</reference>
<evidence type="ECO:0000256" key="3">
    <source>
        <dbReference type="ARBA" id="ARBA00023163"/>
    </source>
</evidence>
<keyword evidence="3" id="KW-0804">Transcription</keyword>
<sequence length="268" mass="31811">MNKLNKGEFFGSHKQKVNYDQLIITDTEYTHEKVDWHYHENPYFTYLLQGKLFESNKKESYHLTSGSLLFHNWQDAHFNIKPPVYTRGFHIELNADWFNTYELSSFDFEGSIKLQNPMIKEAMNKIFMETKVNDDQSKLSIELLLLDVFGKIHNKNKNETYKIPTWVRTLKDIIHEEPLLYNSLTALAKHLNIHPSHLSRDFPKYFDSTLGQYIRKQKVNKAVSLLADKSKSLTDICYECEFYDQSHFIYNFKNVYGITPSKFRKEIL</sequence>
<dbReference type="eggNOG" id="COG2207">
    <property type="taxonomic scope" value="Bacteria"/>
</dbReference>
<dbReference type="Gene3D" id="1.10.10.60">
    <property type="entry name" value="Homeodomain-like"/>
    <property type="match status" value="1"/>
</dbReference>
<keyword evidence="2" id="KW-0238">DNA-binding</keyword>
<dbReference type="AlphaFoldDB" id="A0A023BPW9"/>
<evidence type="ECO:0000313" key="6">
    <source>
        <dbReference type="Proteomes" id="UP000023541"/>
    </source>
</evidence>
<accession>A0A023BPW9</accession>
<dbReference type="SUPFAM" id="SSF51215">
    <property type="entry name" value="Regulatory protein AraC"/>
    <property type="match status" value="1"/>
</dbReference>
<dbReference type="Proteomes" id="UP000023541">
    <property type="component" value="Unassembled WGS sequence"/>
</dbReference>
<feature type="domain" description="HTH araC/xylS-type" evidence="4">
    <location>
        <begin position="168"/>
        <end position="266"/>
    </location>
</feature>
<dbReference type="SMART" id="SM00342">
    <property type="entry name" value="HTH_ARAC"/>
    <property type="match status" value="1"/>
</dbReference>
<evidence type="ECO:0000259" key="4">
    <source>
        <dbReference type="PROSITE" id="PS01124"/>
    </source>
</evidence>
<comment type="caution">
    <text evidence="5">The sequence shown here is derived from an EMBL/GenBank/DDBJ whole genome shotgun (WGS) entry which is preliminary data.</text>
</comment>
<organism evidence="5 6">
    <name type="scientific">Aquimarina atlantica</name>
    <dbReference type="NCBI Taxonomy" id="1317122"/>
    <lineage>
        <taxon>Bacteria</taxon>
        <taxon>Pseudomonadati</taxon>
        <taxon>Bacteroidota</taxon>
        <taxon>Flavobacteriia</taxon>
        <taxon>Flavobacteriales</taxon>
        <taxon>Flavobacteriaceae</taxon>
        <taxon>Aquimarina</taxon>
    </lineage>
</organism>
<keyword evidence="6" id="KW-1185">Reference proteome</keyword>
<proteinExistence type="predicted"/>
<dbReference type="PANTHER" id="PTHR43280:SF34">
    <property type="entry name" value="ARAC-FAMILY TRANSCRIPTIONAL REGULATOR"/>
    <property type="match status" value="1"/>
</dbReference>
<gene>
    <name evidence="5" type="ORF">ATO12_06160</name>
</gene>
<dbReference type="GO" id="GO:0003700">
    <property type="term" value="F:DNA-binding transcription factor activity"/>
    <property type="evidence" value="ECO:0007669"/>
    <property type="project" value="InterPro"/>
</dbReference>
<keyword evidence="1" id="KW-0805">Transcription regulation</keyword>
<dbReference type="PANTHER" id="PTHR43280">
    <property type="entry name" value="ARAC-FAMILY TRANSCRIPTIONAL REGULATOR"/>
    <property type="match status" value="1"/>
</dbReference>
<dbReference type="InterPro" id="IPR009057">
    <property type="entry name" value="Homeodomain-like_sf"/>
</dbReference>
<dbReference type="PROSITE" id="PS01124">
    <property type="entry name" value="HTH_ARAC_FAMILY_2"/>
    <property type="match status" value="1"/>
</dbReference>
<dbReference type="RefSeq" id="WP_034246842.1">
    <property type="nucleotide sequence ID" value="NZ_AQRA01000012.1"/>
</dbReference>
<dbReference type="EMBL" id="AQRA01000012">
    <property type="protein sequence ID" value="EZH71748.1"/>
    <property type="molecule type" value="Genomic_DNA"/>
</dbReference>
<dbReference type="OrthoDB" id="511992at2"/>
<dbReference type="SUPFAM" id="SSF46689">
    <property type="entry name" value="Homeodomain-like"/>
    <property type="match status" value="1"/>
</dbReference>
<evidence type="ECO:0000256" key="1">
    <source>
        <dbReference type="ARBA" id="ARBA00023015"/>
    </source>
</evidence>
<dbReference type="InterPro" id="IPR037923">
    <property type="entry name" value="HTH-like"/>
</dbReference>
<dbReference type="Pfam" id="PF12833">
    <property type="entry name" value="HTH_18"/>
    <property type="match status" value="1"/>
</dbReference>
<name>A0A023BPW9_9FLAO</name>
<evidence type="ECO:0000256" key="2">
    <source>
        <dbReference type="ARBA" id="ARBA00023125"/>
    </source>
</evidence>
<dbReference type="GO" id="GO:0043565">
    <property type="term" value="F:sequence-specific DNA binding"/>
    <property type="evidence" value="ECO:0007669"/>
    <property type="project" value="InterPro"/>
</dbReference>
<dbReference type="STRING" id="1317122.ATO12_06160"/>